<dbReference type="GO" id="GO:0016787">
    <property type="term" value="F:hydrolase activity"/>
    <property type="evidence" value="ECO:0007669"/>
    <property type="project" value="UniProtKB-KW"/>
</dbReference>
<dbReference type="PANTHER" id="PTHR47668:SF1">
    <property type="entry name" value="DIENELACTONE HYDROLASE DOMAIN-CONTAINING PROTEIN-RELATED"/>
    <property type="match status" value="1"/>
</dbReference>
<name>A0AA39YNV6_9PEZI</name>
<feature type="domain" description="Dienelactone hydrolase" evidence="1">
    <location>
        <begin position="38"/>
        <end position="252"/>
    </location>
</feature>
<evidence type="ECO:0000259" key="1">
    <source>
        <dbReference type="Pfam" id="PF01738"/>
    </source>
</evidence>
<dbReference type="InterPro" id="IPR029058">
    <property type="entry name" value="AB_hydrolase_fold"/>
</dbReference>
<organism evidence="2 3">
    <name type="scientific">Cercophora newfieldiana</name>
    <dbReference type="NCBI Taxonomy" id="92897"/>
    <lineage>
        <taxon>Eukaryota</taxon>
        <taxon>Fungi</taxon>
        <taxon>Dikarya</taxon>
        <taxon>Ascomycota</taxon>
        <taxon>Pezizomycotina</taxon>
        <taxon>Sordariomycetes</taxon>
        <taxon>Sordariomycetidae</taxon>
        <taxon>Sordariales</taxon>
        <taxon>Lasiosphaeriaceae</taxon>
        <taxon>Cercophora</taxon>
    </lineage>
</organism>
<dbReference type="Gene3D" id="3.40.50.1820">
    <property type="entry name" value="alpha/beta hydrolase"/>
    <property type="match status" value="1"/>
</dbReference>
<dbReference type="InterPro" id="IPR002925">
    <property type="entry name" value="Dienelactn_hydro"/>
</dbReference>
<protein>
    <submittedName>
        <fullName evidence="2">Alpha/Beta hydrolase protein</fullName>
    </submittedName>
</protein>
<comment type="caution">
    <text evidence="2">The sequence shown here is derived from an EMBL/GenBank/DDBJ whole genome shotgun (WGS) entry which is preliminary data.</text>
</comment>
<dbReference type="AlphaFoldDB" id="A0AA39YNV6"/>
<dbReference type="Pfam" id="PF01738">
    <property type="entry name" value="DLH"/>
    <property type="match status" value="1"/>
</dbReference>
<gene>
    <name evidence="2" type="ORF">B0T16DRAFT_318636</name>
</gene>
<dbReference type="EMBL" id="JAULSV010000001">
    <property type="protein sequence ID" value="KAK0655929.1"/>
    <property type="molecule type" value="Genomic_DNA"/>
</dbReference>
<dbReference type="SUPFAM" id="SSF53474">
    <property type="entry name" value="alpha/beta-Hydrolases"/>
    <property type="match status" value="1"/>
</dbReference>
<sequence length="255" mass="28067">MSTMPASHGHNEACCNIPPVVSSGYSPKGQYEDVDGLKTYATGPDDATKGIVMIYDIFGYFDQTVQGADILAASDHQKYKVFIPDWFAGNPCPIDWYPPDNEEKQKKLGAWFGKNPPGGVAERLPGLVKSLEAKYPSVKSWGVLGFCWGGKVVSLVTSGNSNPFVIGAECHPAMVDPKEAENIKVPLIMLASGEEPEETVKKFEDTLKVPKHVETFKDQVHGWMAARGDLSKDRVKEEYARGYSTVLSFFAKNWN</sequence>
<evidence type="ECO:0000313" key="3">
    <source>
        <dbReference type="Proteomes" id="UP001174936"/>
    </source>
</evidence>
<keyword evidence="2" id="KW-0378">Hydrolase</keyword>
<dbReference type="Proteomes" id="UP001174936">
    <property type="component" value="Unassembled WGS sequence"/>
</dbReference>
<evidence type="ECO:0000313" key="2">
    <source>
        <dbReference type="EMBL" id="KAK0655929.1"/>
    </source>
</evidence>
<keyword evidence="3" id="KW-1185">Reference proteome</keyword>
<accession>A0AA39YNV6</accession>
<reference evidence="2" key="1">
    <citation type="submission" date="2023-06" db="EMBL/GenBank/DDBJ databases">
        <title>Genome-scale phylogeny and comparative genomics of the fungal order Sordariales.</title>
        <authorList>
            <consortium name="Lawrence Berkeley National Laboratory"/>
            <person name="Hensen N."/>
            <person name="Bonometti L."/>
            <person name="Westerberg I."/>
            <person name="Brannstrom I.O."/>
            <person name="Guillou S."/>
            <person name="Cros-Aarteil S."/>
            <person name="Calhoun S."/>
            <person name="Haridas S."/>
            <person name="Kuo A."/>
            <person name="Mondo S."/>
            <person name="Pangilinan J."/>
            <person name="Riley R."/>
            <person name="Labutti K."/>
            <person name="Andreopoulos B."/>
            <person name="Lipzen A."/>
            <person name="Chen C."/>
            <person name="Yanf M."/>
            <person name="Daum C."/>
            <person name="Ng V."/>
            <person name="Clum A."/>
            <person name="Steindorff A."/>
            <person name="Ohm R."/>
            <person name="Martin F."/>
            <person name="Silar P."/>
            <person name="Natvig D."/>
            <person name="Lalanne C."/>
            <person name="Gautier V."/>
            <person name="Ament-Velasquez S.L."/>
            <person name="Kruys A."/>
            <person name="Hutchinson M.I."/>
            <person name="Powell A.J."/>
            <person name="Barry K."/>
            <person name="Miller A.N."/>
            <person name="Grigoriev I.V."/>
            <person name="Debuchy R."/>
            <person name="Gladieux P."/>
            <person name="Thoren M.H."/>
            <person name="Johannesson H."/>
        </authorList>
    </citation>
    <scope>NUCLEOTIDE SEQUENCE</scope>
    <source>
        <strain evidence="2">SMH2532-1</strain>
    </source>
</reference>
<dbReference type="PANTHER" id="PTHR47668">
    <property type="entry name" value="DIENELACTONE HYDROLASE FAMILY PROTEIN (AFU_ORTHOLOGUE AFUA_6G01940)"/>
    <property type="match status" value="1"/>
</dbReference>
<proteinExistence type="predicted"/>